<dbReference type="InterPro" id="IPR005312">
    <property type="entry name" value="DUF1759"/>
</dbReference>
<dbReference type="EMBL" id="KQ978824">
    <property type="protein sequence ID" value="KYN28043.1"/>
    <property type="molecule type" value="Genomic_DNA"/>
</dbReference>
<reference evidence="1 2" key="1">
    <citation type="submission" date="2015-09" db="EMBL/GenBank/DDBJ databases">
        <title>Trachymyrmex cornetzi WGS genome.</title>
        <authorList>
            <person name="Nygaard S."/>
            <person name="Hu H."/>
            <person name="Boomsma J."/>
            <person name="Zhang G."/>
        </authorList>
    </citation>
    <scope>NUCLEOTIDE SEQUENCE [LARGE SCALE GENOMIC DNA]</scope>
    <source>
        <strain evidence="1">Tcor2-1</strain>
        <tissue evidence="1">Whole body</tissue>
    </source>
</reference>
<dbReference type="STRING" id="471704.A0A151JNN4"/>
<dbReference type="Pfam" id="PF03564">
    <property type="entry name" value="DUF1759"/>
    <property type="match status" value="1"/>
</dbReference>
<organism evidence="1 2">
    <name type="scientific">Trachymyrmex cornetzi</name>
    <dbReference type="NCBI Taxonomy" id="471704"/>
    <lineage>
        <taxon>Eukaryota</taxon>
        <taxon>Metazoa</taxon>
        <taxon>Ecdysozoa</taxon>
        <taxon>Arthropoda</taxon>
        <taxon>Hexapoda</taxon>
        <taxon>Insecta</taxon>
        <taxon>Pterygota</taxon>
        <taxon>Neoptera</taxon>
        <taxon>Endopterygota</taxon>
        <taxon>Hymenoptera</taxon>
        <taxon>Apocrita</taxon>
        <taxon>Aculeata</taxon>
        <taxon>Formicoidea</taxon>
        <taxon>Formicidae</taxon>
        <taxon>Myrmicinae</taxon>
        <taxon>Trachymyrmex</taxon>
    </lineage>
</organism>
<name>A0A151JNN4_9HYME</name>
<feature type="non-terminal residue" evidence="1">
    <location>
        <position position="1"/>
    </location>
</feature>
<evidence type="ECO:0000313" key="2">
    <source>
        <dbReference type="Proteomes" id="UP000078492"/>
    </source>
</evidence>
<evidence type="ECO:0000313" key="1">
    <source>
        <dbReference type="EMBL" id="KYN28043.1"/>
    </source>
</evidence>
<accession>A0A151JNN4</accession>
<gene>
    <name evidence="1" type="ORF">ALC57_02543</name>
</gene>
<dbReference type="Proteomes" id="UP000078492">
    <property type="component" value="Unassembled WGS sequence"/>
</dbReference>
<dbReference type="AlphaFoldDB" id="A0A151JNN4"/>
<keyword evidence="2" id="KW-1185">Reference proteome</keyword>
<protein>
    <submittedName>
        <fullName evidence="1">Uncharacterized protein</fullName>
    </submittedName>
</protein>
<proteinExistence type="predicted"/>
<sequence length="173" mass="19882">IKERFDNKRWIVQRHIQAIFDVPALHKENHAALRELLNTILKHLRVLKALKRPTESWDDLIIHIIISKLDVSTNKAWETSILDANIPNLKMLMGFLSKRSQALESIQSRALNNQTSNTIHKQTGKLKNTSVTNIPTSNLSCACCKANHQVYHCEEFLNIVVLNLQATKRKEKD</sequence>